<dbReference type="Proteomes" id="UP000799291">
    <property type="component" value="Unassembled WGS sequence"/>
</dbReference>
<gene>
    <name evidence="2" type="ORF">K458DRAFT_400933</name>
</gene>
<keyword evidence="3" id="KW-1185">Reference proteome</keyword>
<sequence length="297" mass="32760">MSANPFSDVYATPEGGDSASSYEQHENKINTMTLIWPETFPITFVHAIPSKCPGSRFSPDSSPSTTPSTPPLASLSYGTVEWTNANLNYLLSVLYPDQALANEFFFVPSLETLSQSDFTTPAGLALYQRLPVTPAPRSAYAATAPIGTGRPKPTTDLLATSRLSTTAASARQSLAARLIGDKSILNFMAAYYNLLAQLYVLPQPLLDSVHRGLKGMAQTSEPEWYARFVALRDAGVDGSWGFEAQLEAFVLEAGFSELGRWMVVVENVRGLVREEREEWARIYFETGLFLERVRREL</sequence>
<name>A0A6G1JEE1_9PLEO</name>
<reference evidence="2" key="1">
    <citation type="journal article" date="2020" name="Stud. Mycol.">
        <title>101 Dothideomycetes genomes: a test case for predicting lifestyles and emergence of pathogens.</title>
        <authorList>
            <person name="Haridas S."/>
            <person name="Albert R."/>
            <person name="Binder M."/>
            <person name="Bloem J."/>
            <person name="Labutti K."/>
            <person name="Salamov A."/>
            <person name="Andreopoulos B."/>
            <person name="Baker S."/>
            <person name="Barry K."/>
            <person name="Bills G."/>
            <person name="Bluhm B."/>
            <person name="Cannon C."/>
            <person name="Castanera R."/>
            <person name="Culley D."/>
            <person name="Daum C."/>
            <person name="Ezra D."/>
            <person name="Gonzalez J."/>
            <person name="Henrissat B."/>
            <person name="Kuo A."/>
            <person name="Liang C."/>
            <person name="Lipzen A."/>
            <person name="Lutzoni F."/>
            <person name="Magnuson J."/>
            <person name="Mondo S."/>
            <person name="Nolan M."/>
            <person name="Ohm R."/>
            <person name="Pangilinan J."/>
            <person name="Park H.-J."/>
            <person name="Ramirez L."/>
            <person name="Alfaro M."/>
            <person name="Sun H."/>
            <person name="Tritt A."/>
            <person name="Yoshinaga Y."/>
            <person name="Zwiers L.-H."/>
            <person name="Turgeon B."/>
            <person name="Goodwin S."/>
            <person name="Spatafora J."/>
            <person name="Crous P."/>
            <person name="Grigoriev I."/>
        </authorList>
    </citation>
    <scope>NUCLEOTIDE SEQUENCE</scope>
    <source>
        <strain evidence="2">CBS 122367</strain>
    </source>
</reference>
<dbReference type="OrthoDB" id="3800663at2759"/>
<evidence type="ECO:0000313" key="3">
    <source>
        <dbReference type="Proteomes" id="UP000799291"/>
    </source>
</evidence>
<feature type="region of interest" description="Disordered" evidence="1">
    <location>
        <begin position="1"/>
        <end position="22"/>
    </location>
</feature>
<proteinExistence type="predicted"/>
<organism evidence="2 3">
    <name type="scientific">Lentithecium fluviatile CBS 122367</name>
    <dbReference type="NCBI Taxonomy" id="1168545"/>
    <lineage>
        <taxon>Eukaryota</taxon>
        <taxon>Fungi</taxon>
        <taxon>Dikarya</taxon>
        <taxon>Ascomycota</taxon>
        <taxon>Pezizomycotina</taxon>
        <taxon>Dothideomycetes</taxon>
        <taxon>Pleosporomycetidae</taxon>
        <taxon>Pleosporales</taxon>
        <taxon>Massarineae</taxon>
        <taxon>Lentitheciaceae</taxon>
        <taxon>Lentithecium</taxon>
    </lineage>
</organism>
<accession>A0A6G1JEE1</accession>
<evidence type="ECO:0000256" key="1">
    <source>
        <dbReference type="SAM" id="MobiDB-lite"/>
    </source>
</evidence>
<evidence type="ECO:0000313" key="2">
    <source>
        <dbReference type="EMBL" id="KAF2688808.1"/>
    </source>
</evidence>
<dbReference type="EMBL" id="MU005573">
    <property type="protein sequence ID" value="KAF2688808.1"/>
    <property type="molecule type" value="Genomic_DNA"/>
</dbReference>
<protein>
    <submittedName>
        <fullName evidence="2">Uncharacterized protein</fullName>
    </submittedName>
</protein>
<dbReference type="AlphaFoldDB" id="A0A6G1JEE1"/>